<dbReference type="AlphaFoldDB" id="A0AAC8PW23"/>
<reference evidence="2 3" key="1">
    <citation type="submission" date="2015-05" db="EMBL/GenBank/DDBJ databases">
        <authorList>
            <person name="Dickey A."/>
            <person name="Clawson M."/>
            <person name="Bono J."/>
            <person name="Loy J.D."/>
        </authorList>
    </citation>
    <scope>NUCLEOTIDE SEQUENCE [LARGE SCALE GENOMIC DNA]</scope>
    <source>
        <strain evidence="2 3">22581</strain>
    </source>
</reference>
<dbReference type="Proteomes" id="UP000077465">
    <property type="component" value="Chromosome"/>
</dbReference>
<dbReference type="EMBL" id="CP011376">
    <property type="protein sequence ID" value="AKG08068.1"/>
    <property type="molecule type" value="Genomic_DNA"/>
</dbReference>
<protein>
    <recommendedName>
        <fullName evidence="1">Nucleotide modification associated domain-containing protein</fullName>
    </recommendedName>
</protein>
<name>A0AAC8PW23_9GAMM</name>
<accession>A0AAC8PW23</accession>
<evidence type="ECO:0000313" key="2">
    <source>
        <dbReference type="EMBL" id="AKG08068.1"/>
    </source>
</evidence>
<dbReference type="Pfam" id="PF18757">
    <property type="entry name" value="Nmad5"/>
    <property type="match status" value="1"/>
</dbReference>
<evidence type="ECO:0000259" key="1">
    <source>
        <dbReference type="Pfam" id="PF18757"/>
    </source>
</evidence>
<feature type="domain" description="Nucleotide modification associated" evidence="1">
    <location>
        <begin position="3"/>
        <end position="187"/>
    </location>
</feature>
<dbReference type="RefSeq" id="WP_046699320.1">
    <property type="nucleotide sequence ID" value="NZ_CP011376.1"/>
</dbReference>
<organism evidence="2 3">
    <name type="scientific">Moraxella bovoculi</name>
    <dbReference type="NCBI Taxonomy" id="386891"/>
    <lineage>
        <taxon>Bacteria</taxon>
        <taxon>Pseudomonadati</taxon>
        <taxon>Pseudomonadota</taxon>
        <taxon>Gammaproteobacteria</taxon>
        <taxon>Moraxellales</taxon>
        <taxon>Moraxellaceae</taxon>
        <taxon>Moraxella</taxon>
    </lineage>
</organism>
<dbReference type="InterPro" id="IPR040835">
    <property type="entry name" value="Nmad5"/>
</dbReference>
<sequence>MTRITKYTRELMLDELIKNGKFAENIQAKEQALKQAGHEIYLKIFGKYLDDIKKLPELLFNRTREIRLDGIESPNSSFMLRVELPDYHVCLAFGTVIGKNFHGLTKDDEIIKKYLAAEQAYDDEFSKMKQARRDAEVMLSGINTFKQLWKLWPESQSLLGKFENQDKPNYPLVPQNIVNINAAFGLPVENNL</sequence>
<evidence type="ECO:0000313" key="3">
    <source>
        <dbReference type="Proteomes" id="UP000077465"/>
    </source>
</evidence>
<gene>
    <name evidence="2" type="ORF">AAX06_07805</name>
</gene>
<proteinExistence type="predicted"/>